<dbReference type="InterPro" id="IPR050641">
    <property type="entry name" value="RIFMO-like"/>
</dbReference>
<evidence type="ECO:0000256" key="8">
    <source>
        <dbReference type="ARBA" id="ARBA00022643"/>
    </source>
</evidence>
<comment type="similarity">
    <text evidence="16">In the N-terminal section; belongs to the cytochrome b5 family.</text>
</comment>
<comment type="cofactor">
    <cofactor evidence="1">
        <name>FMN</name>
        <dbReference type="ChEBI" id="CHEBI:58210"/>
    </cofactor>
</comment>
<dbReference type="Gene3D" id="3.10.120.10">
    <property type="entry name" value="Cytochrome b5-like heme/steroid binding domain"/>
    <property type="match status" value="1"/>
</dbReference>
<dbReference type="Pfam" id="PF01070">
    <property type="entry name" value="FMN_dh"/>
    <property type="match status" value="1"/>
</dbReference>
<feature type="domain" description="FMN hydroxy acid dehydrogenase" evidence="20">
    <location>
        <begin position="667"/>
        <end position="1028"/>
    </location>
</feature>
<keyword evidence="11" id="KW-0560">Oxidoreductase</keyword>
<dbReference type="VEuPathDB" id="FungiDB:ASPNIDRAFT2_1087257"/>
<keyword evidence="21" id="KW-0503">Monooxygenase</keyword>
<evidence type="ECO:0000256" key="5">
    <source>
        <dbReference type="ARBA" id="ARBA00011881"/>
    </source>
</evidence>
<evidence type="ECO:0000256" key="1">
    <source>
        <dbReference type="ARBA" id="ARBA00001917"/>
    </source>
</evidence>
<dbReference type="GO" id="GO:0005758">
    <property type="term" value="C:mitochondrial intermembrane space"/>
    <property type="evidence" value="ECO:0007669"/>
    <property type="project" value="UniProtKB-SubCell"/>
</dbReference>
<dbReference type="InterPro" id="IPR037458">
    <property type="entry name" value="L-MDH/L-LDH_FMN-bd"/>
</dbReference>
<evidence type="ECO:0000256" key="15">
    <source>
        <dbReference type="ARBA" id="ARBA00061137"/>
    </source>
</evidence>
<dbReference type="VEuPathDB" id="FungiDB:ATCC64974_44490"/>
<evidence type="ECO:0000313" key="22">
    <source>
        <dbReference type="Proteomes" id="UP000068243"/>
    </source>
</evidence>
<keyword evidence="6" id="KW-0349">Heme</keyword>
<keyword evidence="12" id="KW-0408">Iron</keyword>
<dbReference type="InterPro" id="IPR012941">
    <property type="entry name" value="Phe_hydrox_C_dim_dom"/>
</dbReference>
<evidence type="ECO:0000256" key="16">
    <source>
        <dbReference type="ARBA" id="ARBA00061589"/>
    </source>
</evidence>
<evidence type="ECO:0000259" key="19">
    <source>
        <dbReference type="PROSITE" id="PS50255"/>
    </source>
</evidence>
<dbReference type="Proteomes" id="UP000068243">
    <property type="component" value="Unassembled WGS sequence"/>
</dbReference>
<evidence type="ECO:0000256" key="11">
    <source>
        <dbReference type="ARBA" id="ARBA00023002"/>
    </source>
</evidence>
<dbReference type="Pfam" id="PF00173">
    <property type="entry name" value="Cyt-b5"/>
    <property type="match status" value="1"/>
</dbReference>
<dbReference type="OrthoDB" id="1716816at2759"/>
<dbReference type="AlphaFoldDB" id="A0A100IFP3"/>
<dbReference type="GO" id="GO:0071949">
    <property type="term" value="F:FAD binding"/>
    <property type="evidence" value="ECO:0007669"/>
    <property type="project" value="InterPro"/>
</dbReference>
<dbReference type="SUPFAM" id="SSF51905">
    <property type="entry name" value="FAD/NAD(P)-binding domain"/>
    <property type="match status" value="1"/>
</dbReference>
<organism evidence="21 22">
    <name type="scientific">Aspergillus niger</name>
    <dbReference type="NCBI Taxonomy" id="5061"/>
    <lineage>
        <taxon>Eukaryota</taxon>
        <taxon>Fungi</taxon>
        <taxon>Dikarya</taxon>
        <taxon>Ascomycota</taxon>
        <taxon>Pezizomycotina</taxon>
        <taxon>Eurotiomycetes</taxon>
        <taxon>Eurotiomycetidae</taxon>
        <taxon>Eurotiales</taxon>
        <taxon>Aspergillaceae</taxon>
        <taxon>Aspergillus</taxon>
        <taxon>Aspergillus subgen. Circumdati</taxon>
    </lineage>
</organism>
<dbReference type="PANTHER" id="PTHR43004:SF7">
    <property type="entry name" value="P-HYDROXYBENZOATE-M-HYDROXYLASE"/>
    <property type="match status" value="1"/>
</dbReference>
<evidence type="ECO:0000256" key="4">
    <source>
        <dbReference type="ARBA" id="ARBA00007801"/>
    </source>
</evidence>
<dbReference type="PROSITE" id="PS50255">
    <property type="entry name" value="CYTOCHROME_B5_2"/>
    <property type="match status" value="1"/>
</dbReference>
<dbReference type="CDD" id="cd02979">
    <property type="entry name" value="PHOX_C"/>
    <property type="match status" value="1"/>
</dbReference>
<comment type="catalytic activity">
    <reaction evidence="14">
        <text>(S)-lactate + 2 Fe(III)-[cytochrome c] = 2 Fe(II)-[cytochrome c] + pyruvate + 2 H(+)</text>
        <dbReference type="Rhea" id="RHEA:19909"/>
        <dbReference type="Rhea" id="RHEA-COMP:10350"/>
        <dbReference type="Rhea" id="RHEA-COMP:14399"/>
        <dbReference type="ChEBI" id="CHEBI:15361"/>
        <dbReference type="ChEBI" id="CHEBI:15378"/>
        <dbReference type="ChEBI" id="CHEBI:16651"/>
        <dbReference type="ChEBI" id="CHEBI:29033"/>
        <dbReference type="ChEBI" id="CHEBI:29034"/>
        <dbReference type="EC" id="1.1.2.3"/>
    </reaction>
    <physiologicalReaction direction="left-to-right" evidence="14">
        <dbReference type="Rhea" id="RHEA:19910"/>
    </physiologicalReaction>
</comment>
<keyword evidence="10" id="KW-0274">FAD</keyword>
<dbReference type="VEuPathDB" id="FungiDB:M747DRAFT_334206"/>
<comment type="subunit">
    <text evidence="5">Homotetramer.</text>
</comment>
<sequence>MTECYDIVVVGAGPVGLMLSACLLRLGPYKIKHIDQRPFPTKTGRAAGIQARALDVLQNLDLKRAIMSYNPGRVYEVAFWDASNDARGIRRTGTAKSYPDYIDTRHPFSTLLHQGRIEKIFLDDLRERGLEIQRTWTITGFRNEPCGEYPDHPLVVDLVSVDGREGSTVRTKYLFGADGPRSRVRDLLGVPMLSKDPTMHVWSVIDGVVKSDFPDIQVHTHFVEYWITRSVMIIPHGNNVVRIYAQMFPKNGQEPLAFATVPKIQQSANEILAPYKVEWERVDWHSAYRIGQGLASNYSLDERVFIGGDACHTHSPKAGQGMNYGFLDAHNLAWKLHLVESGFLRRSLLKTYEGERKLVAAKLIEFDATYANLFSSRQPAGENKVAPSSEFVQVFKQNTFLTSGYGVEYPVNSLTWPSTSTPSNTTALRPGRSFPTATVTRVIDAHPVYLEQEIPFNGSYRIYIFAGKPATTSTAIFDLADNLQAKSSIFRRYQRNVDISYHVYADDREMSQGGEATERSAHVKMGFDAEKGGIVVVRPDGYVGCVLDLYLSPPPTCSPCQLRMAGPKRISAAEVAQHCSPSDCWVVINDQIWDLTELAPDHPGGCGAILRYAGQDASQAYNEVHTPDLISKTLTTDKLIGQLDQSSFHAKSYNNSVREAAPPPNKKPLSTILSAHEFERVAQTTFSKKAWTFYSSAATDLVSVNANRSLYNRIWFRPRLLRNVQDISTQCTIQGVECSLPVIVAPVALARLANPIGEKGLARAAASRGIFHCIPITASIPIEDITSDILSPSTTCFFQLYVAKDRTASESLLRRVWKLGIHTLFVTIDAPVAGKREADEKVKAEEIISMPMTGTRSKNDGAGSGLTRTTGSFIDSSFCWEDLAWLKQQWPGRLVIKGIQSVEDAQMAVEVGVSGIVLSNHGGRNLDTSPPGLLTLLELRRHLPSIFSQVEVYIDGGIRRGTDILKAVCLGARAVLIGRPFLYSLAYGEDGPKHLVDILQAELETAMKLVGITDLSQANPALINTQDLDHLVVRDVGITDALEVPRAKM</sequence>
<keyword evidence="8" id="KW-0288">FMN</keyword>
<evidence type="ECO:0000256" key="9">
    <source>
        <dbReference type="ARBA" id="ARBA00022723"/>
    </source>
</evidence>
<dbReference type="VEuPathDB" id="FungiDB:An07g01870"/>
<dbReference type="InterPro" id="IPR037396">
    <property type="entry name" value="FMN_HAD"/>
</dbReference>
<keyword evidence="9" id="KW-0479">Metal-binding</keyword>
<dbReference type="InterPro" id="IPR000262">
    <property type="entry name" value="FMN-dep_DH"/>
</dbReference>
<dbReference type="VEuPathDB" id="FungiDB:M747DRAFT_265058"/>
<reference evidence="22" key="1">
    <citation type="journal article" date="2016" name="Genome Announc.">
        <title>Draft genome sequence of Aspergillus niger strain An76.</title>
        <authorList>
            <person name="Gong W."/>
            <person name="Cheng Z."/>
            <person name="Zhang H."/>
            <person name="Liu L."/>
            <person name="Gao P."/>
            <person name="Wang L."/>
        </authorList>
    </citation>
    <scope>NUCLEOTIDE SEQUENCE [LARGE SCALE GENOMIC DNA]</scope>
    <source>
        <strain evidence="22">An76</strain>
    </source>
</reference>
<dbReference type="GO" id="GO:0046872">
    <property type="term" value="F:metal ion binding"/>
    <property type="evidence" value="ECO:0007669"/>
    <property type="project" value="UniProtKB-KW"/>
</dbReference>
<dbReference type="SUPFAM" id="SSF55856">
    <property type="entry name" value="Cytochrome b5-like heme/steroid binding domain"/>
    <property type="match status" value="1"/>
</dbReference>
<dbReference type="InterPro" id="IPR013785">
    <property type="entry name" value="Aldolase_TIM"/>
</dbReference>
<dbReference type="Pfam" id="PF07976">
    <property type="entry name" value="Phe_hydrox_dim"/>
    <property type="match status" value="2"/>
</dbReference>
<dbReference type="InterPro" id="IPR038220">
    <property type="entry name" value="PHOX_C_sf"/>
</dbReference>
<dbReference type="GO" id="GO:0004460">
    <property type="term" value="F:L-lactate dehydrogenase (cytochrome) activity"/>
    <property type="evidence" value="ECO:0007669"/>
    <property type="project" value="UniProtKB-EC"/>
</dbReference>
<accession>A0A100IFP3</accession>
<dbReference type="VEuPathDB" id="FungiDB:ATCC64974_85520"/>
<dbReference type="VEuPathDB" id="FungiDB:An04g08560"/>
<evidence type="ECO:0000256" key="18">
    <source>
        <dbReference type="ARBA" id="ARBA00068515"/>
    </source>
</evidence>
<feature type="domain" description="Cytochrome b5 heme-binding" evidence="19">
    <location>
        <begin position="567"/>
        <end position="644"/>
    </location>
</feature>
<dbReference type="SUPFAM" id="SSF54373">
    <property type="entry name" value="FAD-linked reductases, C-terminal domain"/>
    <property type="match status" value="1"/>
</dbReference>
<comment type="subcellular location">
    <subcellularLocation>
        <location evidence="3">Mitochondrion intermembrane space</location>
    </subcellularLocation>
</comment>
<dbReference type="InterPro" id="IPR036249">
    <property type="entry name" value="Thioredoxin-like_sf"/>
</dbReference>
<dbReference type="SUPFAM" id="SSF52833">
    <property type="entry name" value="Thioredoxin-like"/>
    <property type="match status" value="1"/>
</dbReference>
<evidence type="ECO:0000256" key="3">
    <source>
        <dbReference type="ARBA" id="ARBA00004569"/>
    </source>
</evidence>
<evidence type="ECO:0000256" key="7">
    <source>
        <dbReference type="ARBA" id="ARBA00022630"/>
    </source>
</evidence>
<dbReference type="Pfam" id="PF01494">
    <property type="entry name" value="FAD_binding_3"/>
    <property type="match status" value="1"/>
</dbReference>
<evidence type="ECO:0000256" key="10">
    <source>
        <dbReference type="ARBA" id="ARBA00022827"/>
    </source>
</evidence>
<dbReference type="PRINTS" id="PR00420">
    <property type="entry name" value="RNGMNOXGNASE"/>
</dbReference>
<evidence type="ECO:0000256" key="6">
    <source>
        <dbReference type="ARBA" id="ARBA00022617"/>
    </source>
</evidence>
<comment type="similarity">
    <text evidence="15">In the C-terminal section; belongs to the FMN-dependent alpha-hydroxy acid dehydrogenase family.</text>
</comment>
<evidence type="ECO:0000259" key="20">
    <source>
        <dbReference type="PROSITE" id="PS51349"/>
    </source>
</evidence>
<dbReference type="VEuPathDB" id="FungiDB:ASPNIDRAFT2_1222710"/>
<dbReference type="Gene3D" id="3.40.30.20">
    <property type="match status" value="2"/>
</dbReference>
<evidence type="ECO:0000313" key="21">
    <source>
        <dbReference type="EMBL" id="GAQ39806.1"/>
    </source>
</evidence>
<dbReference type="SMART" id="SM01117">
    <property type="entry name" value="Cyt-b5"/>
    <property type="match status" value="1"/>
</dbReference>
<dbReference type="InterPro" id="IPR036400">
    <property type="entry name" value="Cyt_B5-like_heme/steroid_sf"/>
</dbReference>
<keyword evidence="7" id="KW-0285">Flavoprotein</keyword>
<protein>
    <recommendedName>
        <fullName evidence="18">L-lactate dehydrogenase (cytochrome)</fullName>
        <ecNumber evidence="17">1.1.2.3</ecNumber>
    </recommendedName>
</protein>
<comment type="caution">
    <text evidence="21">The sequence shown here is derived from an EMBL/GenBank/DDBJ whole genome shotgun (WGS) entry which is preliminary data.</text>
</comment>
<dbReference type="Gene3D" id="3.30.9.10">
    <property type="entry name" value="D-Amino Acid Oxidase, subunit A, domain 2"/>
    <property type="match status" value="1"/>
</dbReference>
<evidence type="ECO:0000256" key="2">
    <source>
        <dbReference type="ARBA" id="ARBA00001970"/>
    </source>
</evidence>
<dbReference type="EMBL" id="BCMY01000004">
    <property type="protein sequence ID" value="GAQ39806.1"/>
    <property type="molecule type" value="Genomic_DNA"/>
</dbReference>
<evidence type="ECO:0000256" key="12">
    <source>
        <dbReference type="ARBA" id="ARBA00023004"/>
    </source>
</evidence>
<evidence type="ECO:0000256" key="14">
    <source>
        <dbReference type="ARBA" id="ARBA00052399"/>
    </source>
</evidence>
<evidence type="ECO:0000256" key="13">
    <source>
        <dbReference type="ARBA" id="ARBA00023128"/>
    </source>
</evidence>
<dbReference type="InterPro" id="IPR002938">
    <property type="entry name" value="FAD-bd"/>
</dbReference>
<dbReference type="InterPro" id="IPR001199">
    <property type="entry name" value="Cyt_B5-like_heme/steroid-bd"/>
</dbReference>
<keyword evidence="13" id="KW-0496">Mitochondrion</keyword>
<dbReference type="PROSITE" id="PS51349">
    <property type="entry name" value="FMN_HYDROXY_ACID_DH_2"/>
    <property type="match status" value="1"/>
</dbReference>
<dbReference type="Gene3D" id="3.50.50.60">
    <property type="entry name" value="FAD/NAD(P)-binding domain"/>
    <property type="match status" value="1"/>
</dbReference>
<comment type="similarity">
    <text evidence="4">Belongs to the PheA/TfdB FAD monooxygenase family.</text>
</comment>
<comment type="cofactor">
    <cofactor evidence="2">
        <name>heme b</name>
        <dbReference type="ChEBI" id="CHEBI:60344"/>
    </cofactor>
</comment>
<dbReference type="GO" id="GO:0016709">
    <property type="term" value="F:oxidoreductase activity, acting on paired donors, with incorporation or reduction of molecular oxygen, NAD(P)H as one donor, and incorporation of one atom of oxygen"/>
    <property type="evidence" value="ECO:0007669"/>
    <property type="project" value="UniProtKB-ARBA"/>
</dbReference>
<dbReference type="Gene3D" id="3.20.20.70">
    <property type="entry name" value="Aldolase class I"/>
    <property type="match status" value="1"/>
</dbReference>
<dbReference type="InterPro" id="IPR036188">
    <property type="entry name" value="FAD/NAD-bd_sf"/>
</dbReference>
<name>A0A100IFP3_ASPNG</name>
<dbReference type="EC" id="1.1.2.3" evidence="17"/>
<evidence type="ECO:0000256" key="17">
    <source>
        <dbReference type="ARBA" id="ARBA00066458"/>
    </source>
</evidence>
<dbReference type="PANTHER" id="PTHR43004">
    <property type="entry name" value="TRK SYSTEM POTASSIUM UPTAKE PROTEIN"/>
    <property type="match status" value="1"/>
</dbReference>
<dbReference type="SUPFAM" id="SSF51395">
    <property type="entry name" value="FMN-linked oxidoreductases"/>
    <property type="match status" value="1"/>
</dbReference>
<gene>
    <name evidence="21" type="ORF">ABL_03331</name>
</gene>
<dbReference type="CDD" id="cd02922">
    <property type="entry name" value="FCB2_FMN"/>
    <property type="match status" value="1"/>
</dbReference>
<dbReference type="FunFam" id="3.20.20.70:FF:000062">
    <property type="entry name" value="Cytochrome b2, mitochondrial, putative"/>
    <property type="match status" value="1"/>
</dbReference>
<proteinExistence type="inferred from homology"/>